<evidence type="ECO:0000313" key="3">
    <source>
        <dbReference type="EMBL" id="SGZ56629.1"/>
    </source>
</evidence>
<evidence type="ECO:0000313" key="6">
    <source>
        <dbReference type="Proteomes" id="UP000182334"/>
    </source>
</evidence>
<dbReference type="EMBL" id="LT635768">
    <property type="protein sequence ID" value="SGZ57775.1"/>
    <property type="molecule type" value="Genomic_DNA"/>
</dbReference>
<protein>
    <submittedName>
        <fullName evidence="3">CIC11C00000000056</fullName>
    </submittedName>
    <submittedName>
        <fullName evidence="4">CIC11C00000005676</fullName>
    </submittedName>
</protein>
<dbReference type="Proteomes" id="UP000182334">
    <property type="component" value="Chromosome VI"/>
</dbReference>
<dbReference type="Proteomes" id="UP000182259">
    <property type="component" value="Chromosome V"/>
</dbReference>
<feature type="domain" description="Flo11" evidence="2">
    <location>
        <begin position="12"/>
        <end position="128"/>
    </location>
</feature>
<dbReference type="SMART" id="SM01213">
    <property type="entry name" value="Flo11"/>
    <property type="match status" value="1"/>
</dbReference>
<feature type="signal peptide" evidence="1">
    <location>
        <begin position="1"/>
        <end position="18"/>
    </location>
</feature>
<dbReference type="STRING" id="45354.A0A1L0C2H1"/>
<evidence type="ECO:0000313" key="5">
    <source>
        <dbReference type="Proteomes" id="UP000182259"/>
    </source>
</evidence>
<proteinExistence type="predicted"/>
<keyword evidence="1" id="KW-0732">Signal</keyword>
<dbReference type="EMBL" id="LT635761">
    <property type="protein sequence ID" value="SGZ56629.1"/>
    <property type="molecule type" value="Genomic_DNA"/>
</dbReference>
<dbReference type="InterPro" id="IPR018789">
    <property type="entry name" value="Flo11"/>
</dbReference>
<accession>A0A1L0C2H1</accession>
<evidence type="ECO:0000313" key="4">
    <source>
        <dbReference type="EMBL" id="SGZ57775.1"/>
    </source>
</evidence>
<name>A0A1L0C2H1_9ASCO</name>
<dbReference type="Pfam" id="PF10182">
    <property type="entry name" value="Flo11"/>
    <property type="match status" value="1"/>
</dbReference>
<gene>
    <name evidence="4" type="ORF">SAMEA4029009_CIC11G00000005676</name>
    <name evidence="3" type="ORF">SAMEA4029010_CIC11G00000000056</name>
</gene>
<sequence>MYLLKLLCTFVVLSTTIAIDTFSACPSQNFNWHHQVTNFPKASITVTNPIKKSDGTWDVNINFSAGNSMSVSSLTELKILGIGTYVLYSNNMKIYTITDPGQWSYTVNISPRVVENYSTCMPSFTIQM</sequence>
<dbReference type="PROSITE" id="PS51824">
    <property type="entry name" value="FLO11"/>
    <property type="match status" value="1"/>
</dbReference>
<dbReference type="OrthoDB" id="4096404at2759"/>
<organism evidence="4 5">
    <name type="scientific">Sungouiella intermedia</name>
    <dbReference type="NCBI Taxonomy" id="45354"/>
    <lineage>
        <taxon>Eukaryota</taxon>
        <taxon>Fungi</taxon>
        <taxon>Dikarya</taxon>
        <taxon>Ascomycota</taxon>
        <taxon>Saccharomycotina</taxon>
        <taxon>Pichiomycetes</taxon>
        <taxon>Metschnikowiaceae</taxon>
        <taxon>Sungouiella</taxon>
    </lineage>
</organism>
<evidence type="ECO:0000259" key="2">
    <source>
        <dbReference type="PROSITE" id="PS51824"/>
    </source>
</evidence>
<dbReference type="AlphaFoldDB" id="A0A1L0C2H1"/>
<evidence type="ECO:0000256" key="1">
    <source>
        <dbReference type="SAM" id="SignalP"/>
    </source>
</evidence>
<reference evidence="5 6" key="1">
    <citation type="submission" date="2016-10" db="EMBL/GenBank/DDBJ databases">
        <authorList>
            <person name="de Groot N.N."/>
        </authorList>
    </citation>
    <scope>NUCLEOTIDE SEQUENCE [LARGE SCALE GENOMIC DNA]</scope>
    <source>
        <strain evidence="3 6">CBS 141442</strain>
        <strain evidence="4 5">PYCC 4715</strain>
    </source>
</reference>
<keyword evidence="6" id="KW-1185">Reference proteome</keyword>
<feature type="chain" id="PRO_5011896730" evidence="1">
    <location>
        <begin position="19"/>
        <end position="128"/>
    </location>
</feature>